<dbReference type="EMBL" id="CAJOAX010000436">
    <property type="protein sequence ID" value="CAF3590831.1"/>
    <property type="molecule type" value="Genomic_DNA"/>
</dbReference>
<sequence length="206" mass="23090">MPNKTSLQGLLSGSSVLFRMSPSFLVHPRSLSSQFIMIITVYALLIGFLPCISCSPTPLSNPIENNNHNNNNNNDNKITYDSNALMFDPNDYHPGSQHDSSSLSSSVHEQPFLGSSLWYSQPRAHANQFLMSHVNDNDIMVPKLFTQLNNNNDDDIDDYVPTGISVNKRYAIYNAGGNPNLSKRKQITKPPMEVMNEIVNSIYLKR</sequence>
<dbReference type="Proteomes" id="UP000663874">
    <property type="component" value="Unassembled WGS sequence"/>
</dbReference>
<protein>
    <submittedName>
        <fullName evidence="2">Uncharacterized protein</fullName>
    </submittedName>
</protein>
<dbReference type="EMBL" id="CAJNOH010000036">
    <property type="protein sequence ID" value="CAF0791928.1"/>
    <property type="molecule type" value="Genomic_DNA"/>
</dbReference>
<evidence type="ECO:0000313" key="5">
    <source>
        <dbReference type="Proteomes" id="UP000663854"/>
    </source>
</evidence>
<proteinExistence type="predicted"/>
<evidence type="ECO:0000313" key="4">
    <source>
        <dbReference type="EMBL" id="CAF3748778.1"/>
    </source>
</evidence>
<evidence type="ECO:0000313" key="3">
    <source>
        <dbReference type="EMBL" id="CAF3590831.1"/>
    </source>
</evidence>
<evidence type="ECO:0000256" key="1">
    <source>
        <dbReference type="SAM" id="Phobius"/>
    </source>
</evidence>
<organism evidence="2 5">
    <name type="scientific">Rotaria sordida</name>
    <dbReference type="NCBI Taxonomy" id="392033"/>
    <lineage>
        <taxon>Eukaryota</taxon>
        <taxon>Metazoa</taxon>
        <taxon>Spiralia</taxon>
        <taxon>Gnathifera</taxon>
        <taxon>Rotifera</taxon>
        <taxon>Eurotatoria</taxon>
        <taxon>Bdelloidea</taxon>
        <taxon>Philodinida</taxon>
        <taxon>Philodinidae</taxon>
        <taxon>Rotaria</taxon>
    </lineage>
</organism>
<gene>
    <name evidence="4" type="ORF">FNK824_LOCUS12120</name>
    <name evidence="3" type="ORF">OTI717_LOCUS6299</name>
    <name evidence="2" type="ORF">PYM288_LOCUS4175</name>
</gene>
<keyword evidence="1" id="KW-1133">Transmembrane helix</keyword>
<dbReference type="EMBL" id="CAJOBE010001490">
    <property type="protein sequence ID" value="CAF3748778.1"/>
    <property type="molecule type" value="Genomic_DNA"/>
</dbReference>
<dbReference type="Proteomes" id="UP000663854">
    <property type="component" value="Unassembled WGS sequence"/>
</dbReference>
<dbReference type="Proteomes" id="UP000663823">
    <property type="component" value="Unassembled WGS sequence"/>
</dbReference>
<reference evidence="2" key="1">
    <citation type="submission" date="2021-02" db="EMBL/GenBank/DDBJ databases">
        <authorList>
            <person name="Nowell W R."/>
        </authorList>
    </citation>
    <scope>NUCLEOTIDE SEQUENCE</scope>
</reference>
<keyword evidence="1" id="KW-0472">Membrane</keyword>
<keyword evidence="1" id="KW-0812">Transmembrane</keyword>
<dbReference type="AlphaFoldDB" id="A0A813RZK8"/>
<feature type="transmembrane region" description="Helical" evidence="1">
    <location>
        <begin position="35"/>
        <end position="52"/>
    </location>
</feature>
<evidence type="ECO:0000313" key="2">
    <source>
        <dbReference type="EMBL" id="CAF0791928.1"/>
    </source>
</evidence>
<accession>A0A813RZK8</accession>
<name>A0A813RZK8_9BILA</name>
<comment type="caution">
    <text evidence="2">The sequence shown here is derived from an EMBL/GenBank/DDBJ whole genome shotgun (WGS) entry which is preliminary data.</text>
</comment>